<name>A0A8J2NXT0_9HEXA</name>
<sequence>MVLQCEEQERESQGLSWRRSQKDDGPNTSPSTKTTAQHGSGNKENRLRDSKESSSKFPKNPPKSTTTIPVLKVNPESPSNHQHISDAEVPKGRK</sequence>
<dbReference type="EMBL" id="CAJVCH010195624">
    <property type="protein sequence ID" value="CAG7730503.1"/>
    <property type="molecule type" value="Genomic_DNA"/>
</dbReference>
<evidence type="ECO:0000313" key="3">
    <source>
        <dbReference type="Proteomes" id="UP000708208"/>
    </source>
</evidence>
<feature type="compositionally biased region" description="Low complexity" evidence="1">
    <location>
        <begin position="55"/>
        <end position="67"/>
    </location>
</feature>
<gene>
    <name evidence="2" type="ORF">AFUS01_LOCUS19144</name>
</gene>
<reference evidence="2" key="1">
    <citation type="submission" date="2021-06" db="EMBL/GenBank/DDBJ databases">
        <authorList>
            <person name="Hodson N. C."/>
            <person name="Mongue J. A."/>
            <person name="Jaron S. K."/>
        </authorList>
    </citation>
    <scope>NUCLEOTIDE SEQUENCE</scope>
</reference>
<evidence type="ECO:0000256" key="1">
    <source>
        <dbReference type="SAM" id="MobiDB-lite"/>
    </source>
</evidence>
<dbReference type="Proteomes" id="UP000708208">
    <property type="component" value="Unassembled WGS sequence"/>
</dbReference>
<feature type="compositionally biased region" description="Basic and acidic residues" evidence="1">
    <location>
        <begin position="41"/>
        <end position="54"/>
    </location>
</feature>
<evidence type="ECO:0000313" key="2">
    <source>
        <dbReference type="EMBL" id="CAG7730503.1"/>
    </source>
</evidence>
<dbReference type="AlphaFoldDB" id="A0A8J2NXT0"/>
<feature type="region of interest" description="Disordered" evidence="1">
    <location>
        <begin position="1"/>
        <end position="94"/>
    </location>
</feature>
<protein>
    <submittedName>
        <fullName evidence="2">Uncharacterized protein</fullName>
    </submittedName>
</protein>
<feature type="compositionally biased region" description="Polar residues" evidence="1">
    <location>
        <begin position="26"/>
        <end position="40"/>
    </location>
</feature>
<feature type="compositionally biased region" description="Basic and acidic residues" evidence="1">
    <location>
        <begin position="83"/>
        <end position="94"/>
    </location>
</feature>
<accession>A0A8J2NXT0</accession>
<comment type="caution">
    <text evidence="2">The sequence shown here is derived from an EMBL/GenBank/DDBJ whole genome shotgun (WGS) entry which is preliminary data.</text>
</comment>
<proteinExistence type="predicted"/>
<organism evidence="2 3">
    <name type="scientific">Allacma fusca</name>
    <dbReference type="NCBI Taxonomy" id="39272"/>
    <lineage>
        <taxon>Eukaryota</taxon>
        <taxon>Metazoa</taxon>
        <taxon>Ecdysozoa</taxon>
        <taxon>Arthropoda</taxon>
        <taxon>Hexapoda</taxon>
        <taxon>Collembola</taxon>
        <taxon>Symphypleona</taxon>
        <taxon>Sminthuridae</taxon>
        <taxon>Allacma</taxon>
    </lineage>
</organism>
<keyword evidence="3" id="KW-1185">Reference proteome</keyword>